<reference evidence="1 3" key="1">
    <citation type="submission" date="2017-04" db="EMBL/GenBank/DDBJ databases">
        <title>In vitro and in silico characterization of Lactobacillus paraplantarum D2-1, a starter culture for soymilk fermentation.</title>
        <authorList>
            <person name="Endo A."/>
            <person name="Sasaki F."/>
            <person name="Maeno S."/>
            <person name="Kanesaki Y."/>
            <person name="Kubota E."/>
            <person name="Torres G.A."/>
            <person name="Tomita S."/>
            <person name="Nakagawa J."/>
        </authorList>
    </citation>
    <scope>NUCLEOTIDE SEQUENCE [LARGE SCALE GENOMIC DNA]</scope>
    <source>
        <strain evidence="1 3">D2-1</strain>
    </source>
</reference>
<dbReference type="Proteomes" id="UP000236162">
    <property type="component" value="Unassembled WGS sequence"/>
</dbReference>
<evidence type="ECO:0000313" key="4">
    <source>
        <dbReference type="Proteomes" id="UP000292648"/>
    </source>
</evidence>
<dbReference type="KEGG" id="lpx:ASU28_14345"/>
<dbReference type="EMBL" id="SEHH01000142">
    <property type="protein sequence ID" value="TBX37605.1"/>
    <property type="molecule type" value="Genomic_DNA"/>
</dbReference>
<reference evidence="2 4" key="2">
    <citation type="submission" date="2019-01" db="EMBL/GenBank/DDBJ databases">
        <title>Draft genome sequence of Lactobacillus paraplantarum OSY-TC318, a Producer of the novel lantibiotic Paraplantaracin TC318.</title>
        <authorList>
            <person name="Hussein W.E."/>
            <person name="Huang E."/>
            <person name="Yousef A.E."/>
        </authorList>
    </citation>
    <scope>NUCLEOTIDE SEQUENCE [LARGE SCALE GENOMIC DNA]</scope>
    <source>
        <strain evidence="2 4">OSY-TC318</strain>
    </source>
</reference>
<keyword evidence="3" id="KW-1185">Reference proteome</keyword>
<evidence type="ECO:0000313" key="2">
    <source>
        <dbReference type="EMBL" id="TBX37605.1"/>
    </source>
</evidence>
<dbReference type="Proteomes" id="UP000292648">
    <property type="component" value="Unassembled WGS sequence"/>
</dbReference>
<comment type="caution">
    <text evidence="2">The sequence shown here is derived from an EMBL/GenBank/DDBJ whole genome shotgun (WGS) entry which is preliminary data.</text>
</comment>
<name>A0A098R4H5_9LACO</name>
<evidence type="ECO:0000313" key="1">
    <source>
        <dbReference type="EMBL" id="GBF02609.1"/>
    </source>
</evidence>
<protein>
    <submittedName>
        <fullName evidence="2">Uncharacterized protein</fullName>
    </submittedName>
</protein>
<gene>
    <name evidence="2" type="ORF">EUZ87_15535</name>
    <name evidence="1" type="ORF">LPPLD21_02159</name>
</gene>
<sequence length="77" mass="8812">MSIENNYCKLQQAHDKKCRVLLRFHKTNGQITEMIGYVTAVVPKAIAFLAITGNRHLIQLDQVIEVNLQSGDRRYVV</sequence>
<proteinExistence type="predicted"/>
<evidence type="ECO:0000313" key="3">
    <source>
        <dbReference type="Proteomes" id="UP000236162"/>
    </source>
</evidence>
<dbReference type="GeneID" id="79808818"/>
<dbReference type="RefSeq" id="WP_021730299.1">
    <property type="nucleotide sequence ID" value="NZ_AVAI01000034.1"/>
</dbReference>
<dbReference type="EMBL" id="BDOR01000012">
    <property type="protein sequence ID" value="GBF02609.1"/>
    <property type="molecule type" value="Genomic_DNA"/>
</dbReference>
<organism evidence="2 4">
    <name type="scientific">Lactiplantibacillus paraplantarum</name>
    <dbReference type="NCBI Taxonomy" id="60520"/>
    <lineage>
        <taxon>Bacteria</taxon>
        <taxon>Bacillati</taxon>
        <taxon>Bacillota</taxon>
        <taxon>Bacilli</taxon>
        <taxon>Lactobacillales</taxon>
        <taxon>Lactobacillaceae</taxon>
        <taxon>Lactiplantibacillus</taxon>
    </lineage>
</organism>
<dbReference type="AlphaFoldDB" id="A0A098R4H5"/>
<accession>A0A098R4H5</accession>
<dbReference type="HOGENOM" id="CLU_2633658_0_0_9"/>